<keyword evidence="2" id="KW-0472">Membrane</keyword>
<keyword evidence="4" id="KW-1185">Reference proteome</keyword>
<evidence type="ECO:0000313" key="4">
    <source>
        <dbReference type="Proteomes" id="UP000316560"/>
    </source>
</evidence>
<evidence type="ECO:0000256" key="1">
    <source>
        <dbReference type="SAM" id="MobiDB-lite"/>
    </source>
</evidence>
<dbReference type="Pfam" id="PF19590">
    <property type="entry name" value="TrbL_3"/>
    <property type="match status" value="1"/>
</dbReference>
<proteinExistence type="predicted"/>
<dbReference type="InterPro" id="IPR045782">
    <property type="entry name" value="TrbL_3"/>
</dbReference>
<comment type="caution">
    <text evidence="3">The sequence shown here is derived from an EMBL/GenBank/DDBJ whole genome shotgun (WGS) entry which is preliminary data.</text>
</comment>
<keyword evidence="2" id="KW-0812">Transmembrane</keyword>
<dbReference type="AlphaFoldDB" id="A0A8H2K3Y6"/>
<feature type="transmembrane region" description="Helical" evidence="2">
    <location>
        <begin position="465"/>
        <end position="484"/>
    </location>
</feature>
<gene>
    <name evidence="3" type="ORF">FB472_1268</name>
</gene>
<accession>A0A8H2K3Y6</accession>
<dbReference type="Proteomes" id="UP000316560">
    <property type="component" value="Unassembled WGS sequence"/>
</dbReference>
<feature type="transmembrane region" description="Helical" evidence="2">
    <location>
        <begin position="39"/>
        <end position="61"/>
    </location>
</feature>
<reference evidence="3 4" key="1">
    <citation type="submission" date="2019-06" db="EMBL/GenBank/DDBJ databases">
        <title>Sequencing the genomes of 1000 actinobacteria strains.</title>
        <authorList>
            <person name="Klenk H.-P."/>
        </authorList>
    </citation>
    <scope>NUCLEOTIDE SEQUENCE [LARGE SCALE GENOMIC DNA]</scope>
    <source>
        <strain evidence="3 4">DSM 21947</strain>
    </source>
</reference>
<feature type="transmembrane region" description="Helical" evidence="2">
    <location>
        <begin position="496"/>
        <end position="514"/>
    </location>
</feature>
<feature type="transmembrane region" description="Helical" evidence="2">
    <location>
        <begin position="661"/>
        <end position="682"/>
    </location>
</feature>
<evidence type="ECO:0000313" key="3">
    <source>
        <dbReference type="EMBL" id="TQO19695.1"/>
    </source>
</evidence>
<protein>
    <submittedName>
        <fullName evidence="3">Type IV secretory pathway VirB6-like protein</fullName>
    </submittedName>
</protein>
<keyword evidence="2" id="KW-1133">Transmembrane helix</keyword>
<feature type="transmembrane region" description="Helical" evidence="2">
    <location>
        <begin position="635"/>
        <end position="654"/>
    </location>
</feature>
<organism evidence="3 4">
    <name type="scientific">Rhodoglobus vestalii</name>
    <dbReference type="NCBI Taxonomy" id="193384"/>
    <lineage>
        <taxon>Bacteria</taxon>
        <taxon>Bacillati</taxon>
        <taxon>Actinomycetota</taxon>
        <taxon>Actinomycetes</taxon>
        <taxon>Micrococcales</taxon>
        <taxon>Microbacteriaceae</taxon>
        <taxon>Rhodoglobus</taxon>
    </lineage>
</organism>
<feature type="region of interest" description="Disordered" evidence="1">
    <location>
        <begin position="731"/>
        <end position="752"/>
    </location>
</feature>
<dbReference type="EMBL" id="VFRA01000001">
    <property type="protein sequence ID" value="TQO19695.1"/>
    <property type="molecule type" value="Genomic_DNA"/>
</dbReference>
<feature type="transmembrane region" description="Helical" evidence="2">
    <location>
        <begin position="597"/>
        <end position="615"/>
    </location>
</feature>
<evidence type="ECO:0000256" key="2">
    <source>
        <dbReference type="SAM" id="Phobius"/>
    </source>
</evidence>
<name>A0A8H2K3Y6_9MICO</name>
<sequence length="986" mass="103038">MTHSRFLYQLFHRALRVLVKASPHRACLSLFSGVSRRRLSLFAVTGVIVLSAIASIGASFLPTTSVYAATTQAECESTGGTWSMVASGRGGQNETGVCTPGQQTLAPGDSARSFAYYKALRHCMDTGSYASSGYFTLLWVTETYMTQSKAVSFEWFAPKAAPNAVIVDNAVTVGVINEAEDGVENCGGPGGKAWIAAAANLWGYTSGPQLLCDLGFKREVKGSTCTATPSGADNRFFAPDNATSRLDNFYKRTLGNDSLGIDSIAVGGKYRLYYDSFIATCLPSSVSYTIQTFAAGSSAPSGKSYKATSVQGKDGGTNVRLYQNTDISCKDLAAKIDKANDPAVLGYIQYLIDNAGNTEELDASGCSAGAVTDAAGNPCTPGGASSCAIDGLGWLLCPILTLGAGLADSAYGFLANSFLATDPSLVNTDPNATVTTKDANGNPVQTKVGTGTYTAWKIMQGIGNVAFIIAVLIIIFSQLTSAGISNYGVKKLLPRVIVAAILVNLSFLICQIAVDLSNILGYSLKGLLEGVAQQVKDAGGGAAAPTGDQSGNLLGITTVVLAAGSASLLNVGAVIVAVVGAIIVLLTIFVLLIARKVLIVLLIVIAPLAFVAFLLPNTEPLFQKWLKMLTSLLLLYPVIGLLYGASILASAVLLQIAGGDTVLQIAAYMALVLPLIAVIPLLKGSLNGIGKLGGAINSFGAKAQGVGKGAAQKGFDRSRLGQFEKYRKGAATRRRAQRMGGASRGSNKNPLNWAHNARAAGNRVLNSASGNFGSELGATGASLADEETERSVKSATALMTQQQLTSGELHSLAMGNEVRRNGKVLMQKPNESMRQAAVREKMRSGTTREAEQILIGSKGASDRVRQEMARGIHSNGHNAKADYLGGDFADRVLRGEITSEADIDDAAARRLDTGQLSSEKMVSQDADTLDRFARVGSDASAGVRTDIAPARLAEVAAQALGVLTNPQLNGKVSGQQHNFINTITTL</sequence>
<feature type="transmembrane region" description="Helical" evidence="2">
    <location>
        <begin position="568"/>
        <end position="592"/>
    </location>
</feature>